<dbReference type="Proteomes" id="UP000048965">
    <property type="component" value="Unassembled WGS sequence"/>
</dbReference>
<gene>
    <name evidence="1" type="ORF">TPA0598_10_03950</name>
</gene>
<protein>
    <submittedName>
        <fullName evidence="1">Uncharacterized protein</fullName>
    </submittedName>
</protein>
<reference evidence="1 2" key="2">
    <citation type="journal article" date="2015" name="Stand. Genomic Sci.">
        <title>Draft genome sequence of marine-derived Streptomyces sp. TP-A0598, a producer of anti-MRSA antibiotic lydicamycins.</title>
        <authorList>
            <person name="Komaki H."/>
            <person name="Ichikawa N."/>
            <person name="Hosoyama A."/>
            <person name="Fujita N."/>
            <person name="Igarashi Y."/>
        </authorList>
    </citation>
    <scope>NUCLEOTIDE SEQUENCE [LARGE SCALE GENOMIC DNA]</scope>
    <source>
        <strain evidence="1 2">NBRC 110027</strain>
    </source>
</reference>
<organism evidence="1 2">
    <name type="scientific">Streptomyces lydicamycinicus</name>
    <dbReference type="NCBI Taxonomy" id="1546107"/>
    <lineage>
        <taxon>Bacteria</taxon>
        <taxon>Bacillati</taxon>
        <taxon>Actinomycetota</taxon>
        <taxon>Actinomycetes</taxon>
        <taxon>Kitasatosporales</taxon>
        <taxon>Streptomycetaceae</taxon>
        <taxon>Streptomyces</taxon>
    </lineage>
</organism>
<name>A0A0P4RFC3_9ACTN</name>
<dbReference type="RefSeq" id="WP_045867345.1">
    <property type="nucleotide sequence ID" value="NZ_CP098437.1"/>
</dbReference>
<dbReference type="EMBL" id="BBNO01000010">
    <property type="protein sequence ID" value="GAO12425.1"/>
    <property type="molecule type" value="Genomic_DNA"/>
</dbReference>
<reference evidence="2" key="1">
    <citation type="submission" date="2014-09" db="EMBL/GenBank/DDBJ databases">
        <title>Whole genome shotgun sequence of Streptomyces sp. NBRC 110027.</title>
        <authorList>
            <person name="Komaki H."/>
            <person name="Ichikawa N."/>
            <person name="Katano-Makiyama Y."/>
            <person name="Hosoyama A."/>
            <person name="Hashimoto M."/>
            <person name="Uohara A."/>
            <person name="Kitahashi Y."/>
            <person name="Ohji S."/>
            <person name="Kimura A."/>
            <person name="Yamazoe A."/>
            <person name="Igarashi Y."/>
            <person name="Fujita N."/>
        </authorList>
    </citation>
    <scope>NUCLEOTIDE SEQUENCE [LARGE SCALE GENOMIC DNA]</scope>
    <source>
        <strain evidence="2">NBRC 110027</strain>
    </source>
</reference>
<evidence type="ECO:0000313" key="1">
    <source>
        <dbReference type="EMBL" id="GAO12425.1"/>
    </source>
</evidence>
<sequence>MPSRSAAAAAELSKAVLPSPASPTMKAVFPSPAAAAAASCASSTDRLCDAAEKPPCALFHVCALCATVLQESEEGCAHGGASALGTSVAGC</sequence>
<keyword evidence="2" id="KW-1185">Reference proteome</keyword>
<proteinExistence type="predicted"/>
<accession>A0A0P4RFC3</accession>
<evidence type="ECO:0000313" key="2">
    <source>
        <dbReference type="Proteomes" id="UP000048965"/>
    </source>
</evidence>
<dbReference type="AlphaFoldDB" id="A0A0P4RFC3"/>
<comment type="caution">
    <text evidence="1">The sequence shown here is derived from an EMBL/GenBank/DDBJ whole genome shotgun (WGS) entry which is preliminary data.</text>
</comment>